<accession>A0ABM8HR70</accession>
<evidence type="ECO:0000256" key="1">
    <source>
        <dbReference type="ARBA" id="ARBA00001922"/>
    </source>
</evidence>
<dbReference type="InterPro" id="IPR016176">
    <property type="entry name" value="Cbl-dep_enz_cat"/>
</dbReference>
<dbReference type="Proteomes" id="UP001319827">
    <property type="component" value="Chromosome"/>
</dbReference>
<gene>
    <name evidence="9" type="primary">mcm_1</name>
    <name evidence="9" type="ORF">DESUT3_05000</name>
</gene>
<keyword evidence="6" id="KW-0170">Cobalt</keyword>
<feature type="compositionally biased region" description="Basic and acidic residues" evidence="7">
    <location>
        <begin position="929"/>
        <end position="944"/>
    </location>
</feature>
<dbReference type="PROSITE" id="PS51332">
    <property type="entry name" value="B12_BINDING"/>
    <property type="match status" value="1"/>
</dbReference>
<reference evidence="9 10" key="1">
    <citation type="journal article" date="2016" name="C (Basel)">
        <title>Selective Growth of and Electricity Production by Marine Exoelectrogenic Bacteria in Self-Aggregated Hydrogel of Microbially Reduced Graphene Oxide.</title>
        <authorList>
            <person name="Yoshida N."/>
            <person name="Goto Y."/>
            <person name="Miyata Y."/>
        </authorList>
    </citation>
    <scope>NUCLEOTIDE SEQUENCE [LARGE SCALE GENOMIC DNA]</scope>
    <source>
        <strain evidence="9 10">NIT-T3</strain>
    </source>
</reference>
<comment type="cofactor">
    <cofactor evidence="1">
        <name>adenosylcob(III)alamin</name>
        <dbReference type="ChEBI" id="CHEBI:18408"/>
    </cofactor>
</comment>
<dbReference type="NCBIfam" id="TIGR00640">
    <property type="entry name" value="acid_CoA_mut_C"/>
    <property type="match status" value="1"/>
</dbReference>
<proteinExistence type="inferred from homology"/>
<evidence type="ECO:0000259" key="8">
    <source>
        <dbReference type="PROSITE" id="PS51332"/>
    </source>
</evidence>
<feature type="region of interest" description="Disordered" evidence="7">
    <location>
        <begin position="929"/>
        <end position="948"/>
    </location>
</feature>
<dbReference type="PANTHER" id="PTHR48101">
    <property type="entry name" value="METHYLMALONYL-COA MUTASE, MITOCHONDRIAL-RELATED"/>
    <property type="match status" value="1"/>
</dbReference>
<evidence type="ECO:0000256" key="3">
    <source>
        <dbReference type="ARBA" id="ARBA00022628"/>
    </source>
</evidence>
<dbReference type="EMBL" id="AP024355">
    <property type="protein sequence ID" value="BCR03431.1"/>
    <property type="molecule type" value="Genomic_DNA"/>
</dbReference>
<dbReference type="Gene3D" id="3.40.50.300">
    <property type="entry name" value="P-loop containing nucleotide triphosphate hydrolases"/>
    <property type="match status" value="1"/>
</dbReference>
<sequence length="1045" mass="115150">MNGRPIRILTGVAAFDGHDASVLALNRALLVGARPLEVVYLGFNMTGEQIAAAALQEDVDAVAISSYNGGHLQFFPYLVRRLAELGMARTQVFGGGGGTILPEDAATLEEAGVAKIYGPGWALDAIAEDLLERIAGRAGEPAASPDPDGWPGAMPPAAELTRLLSLAERGGEAALGPYGGWLEQAADSPSRVLALAGDGGSGKSTLIDELVGRFLETFPQKKIAILANDPTTRSGQAATAFLADRVRMNHIYDGRVWLRSVATGSAYAPLSPALPHLLQVLRAARFDLVIVETPGTGQTGLDLAALQADLLVYLKTREYGSGLQLQKDQLLRDADLVVLNKADLEGAESAFAEMRSVLQEQGKPAALFPATAKAARDPGLDRLFAVLCRRLGWPAAEGPAERDIFRYARHSLLVPHRRRAYLAEIAEQVRDYDRWAREQIELVRRDPGDLQRLDPACARLLREWPERWRQLSLQAAGRCGMEPHVETPNGLQLPRVALPNPEDRAEALRFLLEEGLPGCFPFATGIHPYRPASAGETTRQFAGLRGPEQTNQRLHYLARGVAKPRLSIAFDGITLYGADSDDDPASLGKIGEGGVAIDTWEDMKLVLEGFQIPEISTSMTINGPAPVLLAMYFVAAGAIERERLEAERGRALSAEEARDLDRQLRHSLRGTVQADILKEVQAQNESIFQPDFAVRLLGDVQQWFIDHEVKKFYSLSISGYHIGEAGASPVQELAFTLANGFTYVENFRARGMAVDDFAPSLSFFFKVSHEAEWLAYGAVCRKIWAIALREVYRGGEAAQKFKFHTQTSGRALQAEEWDTLNPVRLTYHALLGMLANSNSLHVDSADEPMTTPGEKWVRQATMIPNYLREEAEGFLIQNLLSGSYAFRTLLREVQEQVLQEFERIDQLGGVGPATEQGYQRRCIAENSAKYERERRRSGKDDPQGPRRRIIGYNMHELPEGHPDRYPPVAEVVRPDPADWERQLARLRDFRERHAEDAPEALARLKKVALEGGNVFGELLETVRHASLGQITRTLAEVGGRYRKMV</sequence>
<evidence type="ECO:0000256" key="5">
    <source>
        <dbReference type="ARBA" id="ARBA00023235"/>
    </source>
</evidence>
<dbReference type="InterPro" id="IPR027417">
    <property type="entry name" value="P-loop_NTPase"/>
</dbReference>
<dbReference type="PANTHER" id="PTHR48101:SF1">
    <property type="entry name" value="METHYLMALONYL-COA MUTASE, LARGE SUBUNIT"/>
    <property type="match status" value="1"/>
</dbReference>
<comment type="similarity">
    <text evidence="2">Belongs to the methylmalonyl-CoA mutase family.</text>
</comment>
<protein>
    <submittedName>
        <fullName evidence="9">Fused isobutyryl-CoA mutase</fullName>
    </submittedName>
</protein>
<dbReference type="Pfam" id="PF02310">
    <property type="entry name" value="B12-binding"/>
    <property type="match status" value="1"/>
</dbReference>
<evidence type="ECO:0000256" key="6">
    <source>
        <dbReference type="ARBA" id="ARBA00023285"/>
    </source>
</evidence>
<dbReference type="InterPro" id="IPR036724">
    <property type="entry name" value="Cobalamin-bd_sf"/>
</dbReference>
<dbReference type="Gene3D" id="3.20.20.240">
    <property type="entry name" value="Methylmalonyl-CoA mutase"/>
    <property type="match status" value="1"/>
</dbReference>
<evidence type="ECO:0000313" key="10">
    <source>
        <dbReference type="Proteomes" id="UP001319827"/>
    </source>
</evidence>
<dbReference type="InterPro" id="IPR006099">
    <property type="entry name" value="MeMalonylCoA_mutase_a/b_cat"/>
</dbReference>
<organism evidence="9 10">
    <name type="scientific">Desulfuromonas versatilis</name>
    <dbReference type="NCBI Taxonomy" id="2802975"/>
    <lineage>
        <taxon>Bacteria</taxon>
        <taxon>Pseudomonadati</taxon>
        <taxon>Thermodesulfobacteriota</taxon>
        <taxon>Desulfuromonadia</taxon>
        <taxon>Desulfuromonadales</taxon>
        <taxon>Desulfuromonadaceae</taxon>
        <taxon>Desulfuromonas</taxon>
    </lineage>
</organism>
<evidence type="ECO:0000313" key="9">
    <source>
        <dbReference type="EMBL" id="BCR03431.1"/>
    </source>
</evidence>
<keyword evidence="4" id="KW-0479">Metal-binding</keyword>
<name>A0ABM8HR70_9BACT</name>
<dbReference type="SUPFAM" id="SSF52242">
    <property type="entry name" value="Cobalamin (vitamin B12)-binding domain"/>
    <property type="match status" value="1"/>
</dbReference>
<dbReference type="InterPro" id="IPR006158">
    <property type="entry name" value="Cobalamin-bd"/>
</dbReference>
<dbReference type="Pfam" id="PF03308">
    <property type="entry name" value="MeaB"/>
    <property type="match status" value="1"/>
</dbReference>
<dbReference type="Pfam" id="PF01642">
    <property type="entry name" value="MM_CoA_mutase"/>
    <property type="match status" value="2"/>
</dbReference>
<dbReference type="SUPFAM" id="SSF51703">
    <property type="entry name" value="Cobalamin (vitamin B12)-dependent enzymes"/>
    <property type="match status" value="1"/>
</dbReference>
<dbReference type="SUPFAM" id="SSF52540">
    <property type="entry name" value="P-loop containing nucleoside triphosphate hydrolases"/>
    <property type="match status" value="1"/>
</dbReference>
<dbReference type="Gene3D" id="3.40.50.280">
    <property type="entry name" value="Cobalamin-binding domain"/>
    <property type="match status" value="1"/>
</dbReference>
<keyword evidence="5" id="KW-0413">Isomerase</keyword>
<dbReference type="RefSeq" id="WP_221250904.1">
    <property type="nucleotide sequence ID" value="NZ_AP024355.1"/>
</dbReference>
<reference evidence="9 10" key="2">
    <citation type="journal article" date="2021" name="Int. J. Syst. Evol. Microbiol.">
        <title>Isolation and Polyphasic Characterization of Desulfuromonas versatilis sp. Nov., an Electrogenic Bacteria Capable of Versatile Metabolism Isolated from a Graphene Oxide-Reducing Enrichment Culture.</title>
        <authorList>
            <person name="Xie L."/>
            <person name="Yoshida N."/>
            <person name="Ishii S."/>
            <person name="Meng L."/>
        </authorList>
    </citation>
    <scope>NUCLEOTIDE SEQUENCE [LARGE SCALE GENOMIC DNA]</scope>
    <source>
        <strain evidence="9 10">NIT-T3</strain>
    </source>
</reference>
<evidence type="ECO:0000256" key="4">
    <source>
        <dbReference type="ARBA" id="ARBA00022723"/>
    </source>
</evidence>
<dbReference type="InterPro" id="IPR006159">
    <property type="entry name" value="Acid_CoA_mut_C"/>
</dbReference>
<keyword evidence="10" id="KW-1185">Reference proteome</keyword>
<evidence type="ECO:0000256" key="7">
    <source>
        <dbReference type="SAM" id="MobiDB-lite"/>
    </source>
</evidence>
<keyword evidence="3" id="KW-0846">Cobalamin</keyword>
<evidence type="ECO:0000256" key="2">
    <source>
        <dbReference type="ARBA" id="ARBA00008465"/>
    </source>
</evidence>
<feature type="domain" description="B12-binding" evidence="8">
    <location>
        <begin position="5"/>
        <end position="141"/>
    </location>
</feature>